<feature type="region of interest" description="Disordered" evidence="2">
    <location>
        <begin position="49"/>
        <end position="113"/>
    </location>
</feature>
<proteinExistence type="predicted"/>
<comment type="caution">
    <text evidence="3">The sequence shown here is derived from an EMBL/GenBank/DDBJ whole genome shotgun (WGS) entry which is preliminary data.</text>
</comment>
<feature type="compositionally biased region" description="Polar residues" evidence="2">
    <location>
        <begin position="133"/>
        <end position="146"/>
    </location>
</feature>
<feature type="region of interest" description="Disordered" evidence="2">
    <location>
        <begin position="158"/>
        <end position="177"/>
    </location>
</feature>
<evidence type="ECO:0000313" key="4">
    <source>
        <dbReference type="Proteomes" id="UP001151518"/>
    </source>
</evidence>
<feature type="coiled-coil region" evidence="1">
    <location>
        <begin position="604"/>
        <end position="634"/>
    </location>
</feature>
<dbReference type="AlphaFoldDB" id="A0A9W8FYL4"/>
<protein>
    <submittedName>
        <fullName evidence="3">Uncharacterized protein</fullName>
    </submittedName>
</protein>
<keyword evidence="1" id="KW-0175">Coiled coil</keyword>
<feature type="region of interest" description="Disordered" evidence="2">
    <location>
        <begin position="1"/>
        <end position="34"/>
    </location>
</feature>
<feature type="region of interest" description="Disordered" evidence="2">
    <location>
        <begin position="452"/>
        <end position="513"/>
    </location>
</feature>
<feature type="compositionally biased region" description="Polar residues" evidence="2">
    <location>
        <begin position="1018"/>
        <end position="1035"/>
    </location>
</feature>
<accession>A0A9W8FYL4</accession>
<dbReference type="EMBL" id="JANBTW010000099">
    <property type="protein sequence ID" value="KAJ2671581.1"/>
    <property type="molecule type" value="Genomic_DNA"/>
</dbReference>
<organism evidence="3 4">
    <name type="scientific">Coemansia spiralis</name>
    <dbReference type="NCBI Taxonomy" id="417178"/>
    <lineage>
        <taxon>Eukaryota</taxon>
        <taxon>Fungi</taxon>
        <taxon>Fungi incertae sedis</taxon>
        <taxon>Zoopagomycota</taxon>
        <taxon>Kickxellomycotina</taxon>
        <taxon>Kickxellomycetes</taxon>
        <taxon>Kickxellales</taxon>
        <taxon>Kickxellaceae</taxon>
        <taxon>Coemansia</taxon>
    </lineage>
</organism>
<gene>
    <name evidence="3" type="ORF">GGI25_005448</name>
</gene>
<evidence type="ECO:0000256" key="1">
    <source>
        <dbReference type="SAM" id="Coils"/>
    </source>
</evidence>
<evidence type="ECO:0000256" key="2">
    <source>
        <dbReference type="SAM" id="MobiDB-lite"/>
    </source>
</evidence>
<evidence type="ECO:0000313" key="3">
    <source>
        <dbReference type="EMBL" id="KAJ2671581.1"/>
    </source>
</evidence>
<feature type="region of interest" description="Disordered" evidence="2">
    <location>
        <begin position="310"/>
        <end position="331"/>
    </location>
</feature>
<feature type="compositionally biased region" description="Low complexity" evidence="2">
    <location>
        <begin position="457"/>
        <end position="468"/>
    </location>
</feature>
<feature type="compositionally biased region" description="Polar residues" evidence="2">
    <location>
        <begin position="476"/>
        <end position="493"/>
    </location>
</feature>
<name>A0A9W8FYL4_9FUNG</name>
<reference evidence="3" key="1">
    <citation type="submission" date="2022-07" db="EMBL/GenBank/DDBJ databases">
        <title>Phylogenomic reconstructions and comparative analyses of Kickxellomycotina fungi.</title>
        <authorList>
            <person name="Reynolds N.K."/>
            <person name="Stajich J.E."/>
            <person name="Barry K."/>
            <person name="Grigoriev I.V."/>
            <person name="Crous P."/>
            <person name="Smith M.E."/>
        </authorList>
    </citation>
    <scope>NUCLEOTIDE SEQUENCE</scope>
    <source>
        <strain evidence="3">NRRL 3115</strain>
    </source>
</reference>
<feature type="coiled-coil region" evidence="1">
    <location>
        <begin position="673"/>
        <end position="707"/>
    </location>
</feature>
<sequence>MDGQNHTNASARNGFADNSRSSYVYSRGTKNSTPFQLSVDTAAQPELDDVYSSHSARSHIAPQNNRASPLYSAGSARKTSSTFAGPGGTRDSPERYYSQPPSLHTRGPFVHTSGQAELNPVTARGFIASSAGSSIQRPAGTQLSPSHTDRGARHFRSQTTDGAVHQDQLRTSSTAHHPSISTVLSAATHSADALNIRSSVPLAHVAPDNNYPDSTPRARNRVESDSATPLSRRYSQAEFDSYNDRSIATTFGFESQLTRPNFDDSSMYAHTPARDAALATMHVMGRNPLYSANSAYRAAPGMQDGNTLAPESPSMAQRPRRHSRVNSLVSPTTRARRIEDTQNALTSGARASTRDSYAAQQAADNMARRSMASQTWYGPSPGTDAKGAFSDTYTWGAPDMGGRARTGSFALANASAAGNRRSFHGQNLQQQQRGNGLATEAATRNLHRTSYTASVQGSHGASMAGSSHNQQHRNARQTPGNRSSADAGSSFISASARKSRHRSTKPKDPMKTPIRSNIYYKDEMLSESEIKNQEFESSDEEDFCVEGRGYAGDMISQQKLIQKQQRSIFDLNLRLKMLTNAMDSKTKEPYDALVDDFGRTCASNRRANREIEQLRNEVQELKEHCTQLEEAAANPPPCSLPHGMSASDREIVDQLDDELAGTRQALKIEKSVTRQKQSLLEDMAARNNELEETITRLETSNALLQQRVALYANHASTNISPTGSNSKHGDGHHMQHQHQQLPYHEGLAAGNAATTDDLLAYRMRAGTATTTSETLTLRAHSDFSAAGEDQQGSLSMRSPKLFMQEKARLESAIETLEADKCRLEGELKKSDTLRMQLEEEVKQAKHKARMYEDERRNMQLDLKRSYANHIVAEGKSKDNEISRLIDENEALKDECDALRRQVDNMSDELKACTENALAAAVSTIDLDSENELFCSTAQNAEIRKLRVECNEAQNQAKILEAKVNSLTSELEKSNSDLHRLSHDILRPMLRESTVEPTQAETVRDQVRQWSQLKVVLPPSSSSDSEDGTPTKSSGGATDRYRSLHTRYSTAMNMSPPPLLTQSDAGDSMDFGSNGGIITGNHSKHLSSMRPPLPPFI</sequence>
<dbReference type="Proteomes" id="UP001151518">
    <property type="component" value="Unassembled WGS sequence"/>
</dbReference>
<dbReference type="OrthoDB" id="5554021at2759"/>
<feature type="region of interest" description="Disordered" evidence="2">
    <location>
        <begin position="133"/>
        <end position="153"/>
    </location>
</feature>
<feature type="region of interest" description="Disordered" evidence="2">
    <location>
        <begin position="1015"/>
        <end position="1069"/>
    </location>
</feature>
<feature type="region of interest" description="Disordered" evidence="2">
    <location>
        <begin position="205"/>
        <end position="232"/>
    </location>
</feature>
<feature type="coiled-coil region" evidence="1">
    <location>
        <begin position="827"/>
        <end position="983"/>
    </location>
</feature>